<organism evidence="2 3">
    <name type="scientific">Mucuna pruriens</name>
    <name type="common">Velvet bean</name>
    <name type="synonym">Dolichos pruriens</name>
    <dbReference type="NCBI Taxonomy" id="157652"/>
    <lineage>
        <taxon>Eukaryota</taxon>
        <taxon>Viridiplantae</taxon>
        <taxon>Streptophyta</taxon>
        <taxon>Embryophyta</taxon>
        <taxon>Tracheophyta</taxon>
        <taxon>Spermatophyta</taxon>
        <taxon>Magnoliopsida</taxon>
        <taxon>eudicotyledons</taxon>
        <taxon>Gunneridae</taxon>
        <taxon>Pentapetalae</taxon>
        <taxon>rosids</taxon>
        <taxon>fabids</taxon>
        <taxon>Fabales</taxon>
        <taxon>Fabaceae</taxon>
        <taxon>Papilionoideae</taxon>
        <taxon>50 kb inversion clade</taxon>
        <taxon>NPAAA clade</taxon>
        <taxon>indigoferoid/millettioid clade</taxon>
        <taxon>Phaseoleae</taxon>
        <taxon>Mucuna</taxon>
    </lineage>
</organism>
<protein>
    <submittedName>
        <fullName evidence="2">Uncharacterized protein</fullName>
    </submittedName>
</protein>
<proteinExistence type="predicted"/>
<feature type="non-terminal residue" evidence="2">
    <location>
        <position position="1"/>
    </location>
</feature>
<sequence length="393" mass="45138">MMGSPILLICTYRAKGDPQTFVFEREKVKSGVTERPKENMQIKVSDVTKCPKEKSEEKSDKVDIPKEKSVVSEMKDGKKEATKKKKVGEISKRDFKERGERASKKKRILCLGVRGIKSVLLLRKSLIWVVKGSESDIHVKEALRFHSPKAFMPLKDTLALVPKSHMCCVNDMLFNVHAYVDEHSLKSNKEDDMYLASTTPTHFVHMSEHPHLVSSLNMYGYNKGSVFDDLGCNVHICPESQDIWSQFMTERLRRGHWTMVMDVSNSWRPLHDYLYDSSLKGNMELVTLWPLWTTTPLDDKFVKRNLGPLDDRSFERHLGPFDDLWMHPPFGCPFGCTHLLDAPLDALLISVLEAIEYLNFELEEWFTLQSTLGLLREYVAIRSTLGLPRTSSE</sequence>
<dbReference type="Proteomes" id="UP000257109">
    <property type="component" value="Unassembled WGS sequence"/>
</dbReference>
<name>A0A371F249_MUCPR</name>
<comment type="caution">
    <text evidence="2">The sequence shown here is derived from an EMBL/GenBank/DDBJ whole genome shotgun (WGS) entry which is preliminary data.</text>
</comment>
<feature type="compositionally biased region" description="Basic and acidic residues" evidence="1">
    <location>
        <begin position="49"/>
        <end position="80"/>
    </location>
</feature>
<gene>
    <name evidence="2" type="ORF">CR513_48155</name>
</gene>
<dbReference type="EMBL" id="QJKJ01010929">
    <property type="protein sequence ID" value="RDX72372.1"/>
    <property type="molecule type" value="Genomic_DNA"/>
</dbReference>
<dbReference type="AlphaFoldDB" id="A0A371F249"/>
<evidence type="ECO:0000256" key="1">
    <source>
        <dbReference type="SAM" id="MobiDB-lite"/>
    </source>
</evidence>
<keyword evidence="3" id="KW-1185">Reference proteome</keyword>
<accession>A0A371F249</accession>
<reference evidence="2" key="1">
    <citation type="submission" date="2018-05" db="EMBL/GenBank/DDBJ databases">
        <title>Draft genome of Mucuna pruriens seed.</title>
        <authorList>
            <person name="Nnadi N.E."/>
            <person name="Vos R."/>
            <person name="Hasami M.H."/>
            <person name="Devisetty U.K."/>
            <person name="Aguiy J.C."/>
        </authorList>
    </citation>
    <scope>NUCLEOTIDE SEQUENCE [LARGE SCALE GENOMIC DNA]</scope>
    <source>
        <strain evidence="2">JCA_2017</strain>
    </source>
</reference>
<evidence type="ECO:0000313" key="3">
    <source>
        <dbReference type="Proteomes" id="UP000257109"/>
    </source>
</evidence>
<evidence type="ECO:0000313" key="2">
    <source>
        <dbReference type="EMBL" id="RDX72372.1"/>
    </source>
</evidence>
<feature type="region of interest" description="Disordered" evidence="1">
    <location>
        <begin position="45"/>
        <end position="85"/>
    </location>
</feature>